<name>A0A917VLS8_9ACTN</name>
<evidence type="ECO:0000313" key="2">
    <source>
        <dbReference type="Proteomes" id="UP000637788"/>
    </source>
</evidence>
<dbReference type="AlphaFoldDB" id="A0A917VLS8"/>
<dbReference type="EMBL" id="BMPQ01000020">
    <property type="protein sequence ID" value="GGK94122.1"/>
    <property type="molecule type" value="Genomic_DNA"/>
</dbReference>
<dbReference type="RefSeq" id="WP_189325257.1">
    <property type="nucleotide sequence ID" value="NZ_BMPQ01000020.1"/>
</dbReference>
<evidence type="ECO:0000313" key="1">
    <source>
        <dbReference type="EMBL" id="GGK94122.1"/>
    </source>
</evidence>
<reference evidence="1" key="1">
    <citation type="journal article" date="2014" name="Int. J. Syst. Evol. Microbiol.">
        <title>Complete genome sequence of Corynebacterium casei LMG S-19264T (=DSM 44701T), isolated from a smear-ripened cheese.</title>
        <authorList>
            <consortium name="US DOE Joint Genome Institute (JGI-PGF)"/>
            <person name="Walter F."/>
            <person name="Albersmeier A."/>
            <person name="Kalinowski J."/>
            <person name="Ruckert C."/>
        </authorList>
    </citation>
    <scope>NUCLEOTIDE SEQUENCE</scope>
    <source>
        <strain evidence="1">JCM 3035</strain>
    </source>
</reference>
<sequence length="621" mass="67781">MGRLTGEAARQLVRRADGRRANGSRGLRARWAWRRLVLRCASGDPAAQDAVRAIAGKLPGPDVLDLLAAAPAEPADRAAYLTLIGQGAQRQALDPDGSFLALAYRAAAPEVRERLRTVMAAEGDADVIRVVLSGDQRDRIAEMSDDELDYLGHQLAEHRRWDELRRLIRDLPVTKAVAAAQLLPVEEYPGNGAALLSMLAERSARQLLATVERLPATRLITHDTGGSYLGASLSPDLSEVALRYGIWKRGQHNEIHVETLRIGTGETTHRFRGDPLRDVDSGNSILHLGDEILIRLEDEDHRFQIVRVVPDLRALGSPSALSDMRRSSGGAVLCYPAGLAFVDPGAHSLRRLEIPRFKNRVDSLTGASVSDASCTLTTLPEDRLVAVYRAQRITVVNEDGTVLHETKRNAGTSSGFSPTLSFLSPDSVVLHINGYFPPKGLTEIWKFPSKDASRRADWHTGAIPDRWPYEEWQGKRLDDSFVIRIYNNADAHRVDPLAPWIQRGSEVSSPVVRLLGRSPGGDMYFTEALASGPQRLEVHSPHLPDARALLERPLLHSTPADLRRVLELRPKIGDLAVREALDLLAAALSERFGGDIALGSTTAVPRGGPTDIALGEHGTAG</sequence>
<dbReference type="Proteomes" id="UP000637788">
    <property type="component" value="Unassembled WGS sequence"/>
</dbReference>
<reference evidence="1" key="2">
    <citation type="submission" date="2020-09" db="EMBL/GenBank/DDBJ databases">
        <authorList>
            <person name="Sun Q."/>
            <person name="Ohkuma M."/>
        </authorList>
    </citation>
    <scope>NUCLEOTIDE SEQUENCE</scope>
    <source>
        <strain evidence="1">JCM 3035</strain>
    </source>
</reference>
<proteinExistence type="predicted"/>
<organism evidence="1 2">
    <name type="scientific">Streptomyces flaveus</name>
    <dbReference type="NCBI Taxonomy" id="66370"/>
    <lineage>
        <taxon>Bacteria</taxon>
        <taxon>Bacillati</taxon>
        <taxon>Actinomycetota</taxon>
        <taxon>Actinomycetes</taxon>
        <taxon>Kitasatosporales</taxon>
        <taxon>Streptomycetaceae</taxon>
        <taxon>Streptomyces</taxon>
        <taxon>Streptomyces aurantiacus group</taxon>
    </lineage>
</organism>
<gene>
    <name evidence="1" type="ORF">GCM10010094_63730</name>
</gene>
<keyword evidence="2" id="KW-1185">Reference proteome</keyword>
<comment type="caution">
    <text evidence="1">The sequence shown here is derived from an EMBL/GenBank/DDBJ whole genome shotgun (WGS) entry which is preliminary data.</text>
</comment>
<protein>
    <submittedName>
        <fullName evidence="1">Uncharacterized protein</fullName>
    </submittedName>
</protein>
<accession>A0A917VLS8</accession>